<protein>
    <recommendedName>
        <fullName evidence="1">Zinc finger Ogr/Delta-type domain-containing protein</fullName>
    </recommendedName>
</protein>
<comment type="caution">
    <text evidence="2">The sequence shown here is derived from an EMBL/GenBank/DDBJ whole genome shotgun (WGS) entry which is preliminary data.</text>
</comment>
<name>A0A8J6T1Y6_9DELT</name>
<dbReference type="Proteomes" id="UP000650524">
    <property type="component" value="Unassembled WGS sequence"/>
</dbReference>
<gene>
    <name evidence="2" type="ORF">H8E19_02610</name>
</gene>
<dbReference type="EMBL" id="JACNJD010000121">
    <property type="protein sequence ID" value="MBC8176270.1"/>
    <property type="molecule type" value="Genomic_DNA"/>
</dbReference>
<proteinExistence type="predicted"/>
<reference evidence="2 3" key="1">
    <citation type="submission" date="2020-08" db="EMBL/GenBank/DDBJ databases">
        <title>Bridging the membrane lipid divide: bacteria of the FCB group superphylum have the potential to synthesize archaeal ether lipids.</title>
        <authorList>
            <person name="Villanueva L."/>
            <person name="Von Meijenfeldt F.A.B."/>
            <person name="Westbye A.B."/>
            <person name="Yadav S."/>
            <person name="Hopmans E.C."/>
            <person name="Dutilh B.E."/>
            <person name="Sinninghe Damste J.S."/>
        </authorList>
    </citation>
    <scope>NUCLEOTIDE SEQUENCE [LARGE SCALE GENOMIC DNA]</scope>
    <source>
        <strain evidence="2">NIOZ-UU27</strain>
    </source>
</reference>
<dbReference type="AlphaFoldDB" id="A0A8J6T1Y6"/>
<sequence length="89" mass="10361">MTDQEIPKCKHCDADMKKWQPPADSTWSAAFLWVCFNDECSYFKRGWDHMMKTQEAKASYRHTLNPETGVTGPLPCWSYDAQKDRIIGE</sequence>
<evidence type="ECO:0000259" key="1">
    <source>
        <dbReference type="Pfam" id="PF04606"/>
    </source>
</evidence>
<dbReference type="Pfam" id="PF04606">
    <property type="entry name" value="Ogr_Delta"/>
    <property type="match status" value="1"/>
</dbReference>
<accession>A0A8J6T1Y6</accession>
<evidence type="ECO:0000313" key="3">
    <source>
        <dbReference type="Proteomes" id="UP000650524"/>
    </source>
</evidence>
<dbReference type="InterPro" id="IPR007684">
    <property type="entry name" value="Znf_Ogr/Delta"/>
</dbReference>
<evidence type="ECO:0000313" key="2">
    <source>
        <dbReference type="EMBL" id="MBC8176270.1"/>
    </source>
</evidence>
<feature type="domain" description="Zinc finger Ogr/Delta-type" evidence="1">
    <location>
        <begin position="9"/>
        <end position="53"/>
    </location>
</feature>
<organism evidence="2 3">
    <name type="scientific">Candidatus Desulfacyla euxinica</name>
    <dbReference type="NCBI Taxonomy" id="2841693"/>
    <lineage>
        <taxon>Bacteria</taxon>
        <taxon>Deltaproteobacteria</taxon>
        <taxon>Candidatus Desulfacyla</taxon>
    </lineage>
</organism>